<protein>
    <submittedName>
        <fullName evidence="7">Uncharacterized protein</fullName>
    </submittedName>
</protein>
<dbReference type="PANTHER" id="PTHR44019:SF8">
    <property type="entry name" value="POC1 CENTRIOLAR PROTEIN HOMOLOG"/>
    <property type="match status" value="1"/>
</dbReference>
<feature type="compositionally biased region" description="Acidic residues" evidence="4">
    <location>
        <begin position="165"/>
        <end position="174"/>
    </location>
</feature>
<keyword evidence="1 3" id="KW-0853">WD repeat</keyword>
<dbReference type="InterPro" id="IPR020472">
    <property type="entry name" value="WD40_PAC1"/>
</dbReference>
<dbReference type="InterPro" id="IPR036322">
    <property type="entry name" value="WD40_repeat_dom_sf"/>
</dbReference>
<dbReference type="Gene3D" id="2.130.10.10">
    <property type="entry name" value="YVTN repeat-like/Quinoprotein amine dehydrogenase"/>
    <property type="match status" value="3"/>
</dbReference>
<proteinExistence type="predicted"/>
<feature type="region of interest" description="Disordered" evidence="4">
    <location>
        <begin position="164"/>
        <end position="184"/>
    </location>
</feature>
<dbReference type="InterPro" id="IPR001680">
    <property type="entry name" value="WD40_rpt"/>
</dbReference>
<dbReference type="PRINTS" id="PR00320">
    <property type="entry name" value="GPROTEINBRPT"/>
</dbReference>
<feature type="region of interest" description="Disordered" evidence="4">
    <location>
        <begin position="391"/>
        <end position="429"/>
    </location>
</feature>
<dbReference type="PROSITE" id="PS50294">
    <property type="entry name" value="WD_REPEATS_REGION"/>
    <property type="match status" value="6"/>
</dbReference>
<feature type="repeat" description="WD" evidence="3">
    <location>
        <begin position="702"/>
        <end position="736"/>
    </location>
</feature>
<dbReference type="RefSeq" id="WP_136740173.1">
    <property type="nucleotide sequence ID" value="NZ_SUMB01000004.1"/>
</dbReference>
<feature type="repeat" description="WD" evidence="3">
    <location>
        <begin position="481"/>
        <end position="516"/>
    </location>
</feature>
<dbReference type="Proteomes" id="UP000308697">
    <property type="component" value="Unassembled WGS sequence"/>
</dbReference>
<evidence type="ECO:0000313" key="8">
    <source>
        <dbReference type="Proteomes" id="UP000308697"/>
    </source>
</evidence>
<evidence type="ECO:0000256" key="2">
    <source>
        <dbReference type="ARBA" id="ARBA00022737"/>
    </source>
</evidence>
<organism evidence="7 8">
    <name type="scientific">Streptomyces piniterrae</name>
    <dbReference type="NCBI Taxonomy" id="2571125"/>
    <lineage>
        <taxon>Bacteria</taxon>
        <taxon>Bacillati</taxon>
        <taxon>Actinomycetota</taxon>
        <taxon>Actinomycetes</taxon>
        <taxon>Kitasatosporales</taxon>
        <taxon>Streptomycetaceae</taxon>
        <taxon>Streptomyces</taxon>
    </lineage>
</organism>
<feature type="compositionally biased region" description="Pro residues" evidence="4">
    <location>
        <begin position="270"/>
        <end position="279"/>
    </location>
</feature>
<dbReference type="InterPro" id="IPR029030">
    <property type="entry name" value="Caspase-like_dom_sf"/>
</dbReference>
<dbReference type="InterPro" id="IPR019775">
    <property type="entry name" value="WD40_repeat_CS"/>
</dbReference>
<dbReference type="NCBIfam" id="NF047832">
    <property type="entry name" value="caspase_w_EACC1"/>
    <property type="match status" value="1"/>
</dbReference>
<dbReference type="SUPFAM" id="SSF52129">
    <property type="entry name" value="Caspase-like"/>
    <property type="match status" value="1"/>
</dbReference>
<evidence type="ECO:0000256" key="1">
    <source>
        <dbReference type="ARBA" id="ARBA00022574"/>
    </source>
</evidence>
<dbReference type="InterPro" id="IPR050505">
    <property type="entry name" value="WDR55/POC1"/>
</dbReference>
<keyword evidence="8" id="KW-1185">Reference proteome</keyword>
<dbReference type="GO" id="GO:0004197">
    <property type="term" value="F:cysteine-type endopeptidase activity"/>
    <property type="evidence" value="ECO:0007669"/>
    <property type="project" value="InterPro"/>
</dbReference>
<dbReference type="InterPro" id="IPR015943">
    <property type="entry name" value="WD40/YVTN_repeat-like_dom_sf"/>
</dbReference>
<reference evidence="7 8" key="1">
    <citation type="submission" date="2019-04" db="EMBL/GenBank/DDBJ databases">
        <title>Streptomyces piniterrae sp. nov., a heliquinomycin-producing actinomycete isolated from rhizosphere soil of Pinus yunnanensis.</title>
        <authorList>
            <person name="Zhuang X."/>
            <person name="Zhao J."/>
        </authorList>
    </citation>
    <scope>NUCLEOTIDE SEQUENCE [LARGE SCALE GENOMIC DNA]</scope>
    <source>
        <strain evidence="8">jys28</strain>
    </source>
</reference>
<feature type="repeat" description="WD" evidence="3">
    <location>
        <begin position="439"/>
        <end position="479"/>
    </location>
</feature>
<dbReference type="OrthoDB" id="3542505at2"/>
<accession>A0A4U0NJ21</accession>
<feature type="repeat" description="WD" evidence="3">
    <location>
        <begin position="573"/>
        <end position="614"/>
    </location>
</feature>
<dbReference type="SMART" id="SM00320">
    <property type="entry name" value="WD40"/>
    <property type="match status" value="7"/>
</dbReference>
<feature type="domain" description="EML-like second beta-propeller" evidence="6">
    <location>
        <begin position="580"/>
        <end position="735"/>
    </location>
</feature>
<evidence type="ECO:0000256" key="3">
    <source>
        <dbReference type="PROSITE-ProRule" id="PRU00221"/>
    </source>
</evidence>
<evidence type="ECO:0000256" key="4">
    <source>
        <dbReference type="SAM" id="MobiDB-lite"/>
    </source>
</evidence>
<dbReference type="InterPro" id="IPR011600">
    <property type="entry name" value="Pept_C14_caspase"/>
</dbReference>
<dbReference type="Gene3D" id="3.40.50.1460">
    <property type="match status" value="1"/>
</dbReference>
<dbReference type="CDD" id="cd00200">
    <property type="entry name" value="WD40"/>
    <property type="match status" value="1"/>
</dbReference>
<feature type="repeat" description="WD" evidence="3">
    <location>
        <begin position="659"/>
        <end position="700"/>
    </location>
</feature>
<dbReference type="PROSITE" id="PS00678">
    <property type="entry name" value="WD_REPEATS_1"/>
    <property type="match status" value="3"/>
</dbReference>
<evidence type="ECO:0000259" key="5">
    <source>
        <dbReference type="Pfam" id="PF00656"/>
    </source>
</evidence>
<dbReference type="Pfam" id="PF00400">
    <property type="entry name" value="WD40"/>
    <property type="match status" value="3"/>
</dbReference>
<comment type="caution">
    <text evidence="7">The sequence shown here is derived from an EMBL/GenBank/DDBJ whole genome shotgun (WGS) entry which is preliminary data.</text>
</comment>
<feature type="repeat" description="WD" evidence="3">
    <location>
        <begin position="616"/>
        <end position="657"/>
    </location>
</feature>
<feature type="region of interest" description="Disordered" evidence="4">
    <location>
        <begin position="264"/>
        <end position="365"/>
    </location>
</feature>
<sequence>MALPDPRASRAVLIGVHDYRQLDPLPGVQLGARRLAKLLRDPQVWGLPRHNVTLLHAQASAHEVLEAVRNAGETATDTLIVYFAGHGLRDRGGEQLYLALADADEEHLEIGTLAYPTLRRVITGAGRHASHHITVLDCCYSGLAVSMGGDVPVVDRPSLARLLDEQEEEEEEEDGTGKEGDYGSCVLTSAARTERSFTPRGRYPDFTGELIHVLEHGISEAGPTLSIDDIWRRVRLRLQRRDLALPQQFGHNAAARRPWVHNRAHHAPRPEPTTKPAAPPAATRSVTPSATPSVTPAALSAAERPSQAPASSGTPDLRRPESPGQAESREATQPTAGRGNPKQPASTTAWPRPDRSSSNASPRPMLRRRTFVMVGAVITALGGMSAGILATRDKSNGDEDPTDIGGPEFTGQKPTSPQPTPTPTPNTRSAPEVQALDALTGHPDKVSSVAFSPDGKLLATSSSDTLRLWHVGTRKQFGKPLTDPTGVISSLAFSPDGKLLASSSFGQVVQLWDVNTRTQGKPLTGYAEAVLSVAFSPDGKLLAASDARGDASASAYAASLWDVATRKQLGKPLIGHTVPVWSVAFSPDGKLLATGSNDETVLLWDVTTHNQQGKPLTGHTGSVSSVAFSPDGKLLATGSWDGTARLWDVTTHKQLGKPLTGHTGSVSSVAFSPDGKLLATGSKDQTVLLWDVTSHRRLGKPVTGHTGSVLSVTFSPDGKLLATGSADRTVRLWQLK</sequence>
<feature type="compositionally biased region" description="Polar residues" evidence="4">
    <location>
        <begin position="284"/>
        <end position="294"/>
    </location>
</feature>
<dbReference type="EMBL" id="SUMB01000004">
    <property type="protein sequence ID" value="TJZ54247.1"/>
    <property type="molecule type" value="Genomic_DNA"/>
</dbReference>
<dbReference type="InterPro" id="IPR055442">
    <property type="entry name" value="Beta-prop_EML-like_2nd"/>
</dbReference>
<dbReference type="Pfam" id="PF23414">
    <property type="entry name" value="Beta-prop_EML_2"/>
    <property type="match status" value="1"/>
</dbReference>
<dbReference type="SUPFAM" id="SSF50978">
    <property type="entry name" value="WD40 repeat-like"/>
    <property type="match status" value="1"/>
</dbReference>
<evidence type="ECO:0000313" key="7">
    <source>
        <dbReference type="EMBL" id="TJZ54247.1"/>
    </source>
</evidence>
<dbReference type="Pfam" id="PF00656">
    <property type="entry name" value="Peptidase_C14"/>
    <property type="match status" value="1"/>
</dbReference>
<evidence type="ECO:0000259" key="6">
    <source>
        <dbReference type="Pfam" id="PF23414"/>
    </source>
</evidence>
<dbReference type="PROSITE" id="PS50082">
    <property type="entry name" value="WD_REPEATS_2"/>
    <property type="match status" value="6"/>
</dbReference>
<dbReference type="AlphaFoldDB" id="A0A4U0NJ21"/>
<gene>
    <name evidence="7" type="ORF">FCH28_13815</name>
</gene>
<keyword evidence="2" id="KW-0677">Repeat</keyword>
<feature type="domain" description="Peptidase C14 caspase" evidence="5">
    <location>
        <begin position="10"/>
        <end position="260"/>
    </location>
</feature>
<dbReference type="GO" id="GO:0006508">
    <property type="term" value="P:proteolysis"/>
    <property type="evidence" value="ECO:0007669"/>
    <property type="project" value="InterPro"/>
</dbReference>
<dbReference type="PANTHER" id="PTHR44019">
    <property type="entry name" value="WD REPEAT-CONTAINING PROTEIN 55"/>
    <property type="match status" value="1"/>
</dbReference>
<name>A0A4U0NJ21_9ACTN</name>